<evidence type="ECO:0000259" key="6">
    <source>
        <dbReference type="PROSITE" id="PS51012"/>
    </source>
</evidence>
<feature type="transmembrane region" description="Helical" evidence="5">
    <location>
        <begin position="68"/>
        <end position="90"/>
    </location>
</feature>
<keyword evidence="2 5" id="KW-0812">Transmembrane</keyword>
<evidence type="ECO:0000256" key="3">
    <source>
        <dbReference type="ARBA" id="ARBA00022989"/>
    </source>
</evidence>
<dbReference type="InterPro" id="IPR047817">
    <property type="entry name" value="ABC2_TM_bact-type"/>
</dbReference>
<reference evidence="7 8" key="1">
    <citation type="submission" date="2018-08" db="EMBL/GenBank/DDBJ databases">
        <title>Acidipila sp. 4G-K13, an acidobacterium isolated from forest soil.</title>
        <authorList>
            <person name="Gao Z.-H."/>
            <person name="Qiu L.-H."/>
        </authorList>
    </citation>
    <scope>NUCLEOTIDE SEQUENCE [LARGE SCALE GENOMIC DNA]</scope>
    <source>
        <strain evidence="7 8">4G-K13</strain>
    </source>
</reference>
<dbReference type="GO" id="GO:0140359">
    <property type="term" value="F:ABC-type transporter activity"/>
    <property type="evidence" value="ECO:0007669"/>
    <property type="project" value="InterPro"/>
</dbReference>
<organism evidence="7 8">
    <name type="scientific">Paracidobacterium acidisoli</name>
    <dbReference type="NCBI Taxonomy" id="2303751"/>
    <lineage>
        <taxon>Bacteria</taxon>
        <taxon>Pseudomonadati</taxon>
        <taxon>Acidobacteriota</taxon>
        <taxon>Terriglobia</taxon>
        <taxon>Terriglobales</taxon>
        <taxon>Acidobacteriaceae</taxon>
        <taxon>Paracidobacterium</taxon>
    </lineage>
</organism>
<dbReference type="InterPro" id="IPR000412">
    <property type="entry name" value="ABC_2_transport"/>
</dbReference>
<keyword evidence="5" id="KW-1003">Cell membrane</keyword>
<keyword evidence="4 5" id="KW-0472">Membrane</keyword>
<dbReference type="InterPro" id="IPR013525">
    <property type="entry name" value="ABC2_TM"/>
</dbReference>
<keyword evidence="5" id="KW-0813">Transport</keyword>
<feature type="transmembrane region" description="Helical" evidence="5">
    <location>
        <begin position="236"/>
        <end position="254"/>
    </location>
</feature>
<evidence type="ECO:0000313" key="7">
    <source>
        <dbReference type="EMBL" id="RFU18326.1"/>
    </source>
</evidence>
<feature type="transmembrane region" description="Helical" evidence="5">
    <location>
        <begin position="149"/>
        <end position="171"/>
    </location>
</feature>
<proteinExistence type="inferred from homology"/>
<dbReference type="OrthoDB" id="63188at2"/>
<evidence type="ECO:0000313" key="8">
    <source>
        <dbReference type="Proteomes" id="UP000264702"/>
    </source>
</evidence>
<feature type="transmembrane region" description="Helical" evidence="5">
    <location>
        <begin position="111"/>
        <end position="137"/>
    </location>
</feature>
<evidence type="ECO:0000256" key="2">
    <source>
        <dbReference type="ARBA" id="ARBA00022692"/>
    </source>
</evidence>
<dbReference type="Proteomes" id="UP000264702">
    <property type="component" value="Unassembled WGS sequence"/>
</dbReference>
<dbReference type="RefSeq" id="WP_117297620.1">
    <property type="nucleotide sequence ID" value="NZ_QVQT02000001.1"/>
</dbReference>
<dbReference type="EMBL" id="QVQT01000001">
    <property type="protein sequence ID" value="RFU18326.1"/>
    <property type="molecule type" value="Genomic_DNA"/>
</dbReference>
<sequence>MATLAVAHRPQPFTAGYYARLFRKETQYEILKMLRTRMFSISVIGFPVMFYLLFGATNRHSDYARYLLAGYSCFGAVSACLFGMGMGIALERAQGWMELKQASPLPRLAYLGAKTISCALFGLITTAVLLVLGITMGGVHLHAAETARLFLVVFAGSLPFCAMGLLIALIVPANSAPGMINLINLPMSFASGLWMPIDILPHWLQRIAPALPMYHFAQIALRIFGFARPGSALPHWEALAGFTCVMLGIAWVVFTRSEARS</sequence>
<evidence type="ECO:0000256" key="1">
    <source>
        <dbReference type="ARBA" id="ARBA00004141"/>
    </source>
</evidence>
<dbReference type="PANTHER" id="PTHR43229">
    <property type="entry name" value="NODULATION PROTEIN J"/>
    <property type="match status" value="1"/>
</dbReference>
<feature type="transmembrane region" description="Helical" evidence="5">
    <location>
        <begin position="38"/>
        <end position="56"/>
    </location>
</feature>
<keyword evidence="3 5" id="KW-1133">Transmembrane helix</keyword>
<comment type="caution">
    <text evidence="7">The sequence shown here is derived from an EMBL/GenBank/DDBJ whole genome shotgun (WGS) entry which is preliminary data.</text>
</comment>
<dbReference type="PROSITE" id="PS51012">
    <property type="entry name" value="ABC_TM2"/>
    <property type="match status" value="1"/>
</dbReference>
<protein>
    <recommendedName>
        <fullName evidence="5">Transport permease protein</fullName>
    </recommendedName>
</protein>
<dbReference type="PANTHER" id="PTHR43229:SF2">
    <property type="entry name" value="NODULATION PROTEIN J"/>
    <property type="match status" value="1"/>
</dbReference>
<gene>
    <name evidence="7" type="ORF">D0Y96_01795</name>
</gene>
<evidence type="ECO:0000256" key="4">
    <source>
        <dbReference type="ARBA" id="ARBA00023136"/>
    </source>
</evidence>
<evidence type="ECO:0000256" key="5">
    <source>
        <dbReference type="RuleBase" id="RU361157"/>
    </source>
</evidence>
<feature type="domain" description="ABC transmembrane type-2" evidence="6">
    <location>
        <begin position="28"/>
        <end position="257"/>
    </location>
</feature>
<dbReference type="AlphaFoldDB" id="A0A372ITT6"/>
<dbReference type="PIRSF" id="PIRSF006648">
    <property type="entry name" value="DrrB"/>
    <property type="match status" value="1"/>
</dbReference>
<comment type="subcellular location">
    <subcellularLocation>
        <location evidence="5">Cell membrane</location>
        <topology evidence="5">Multi-pass membrane protein</topology>
    </subcellularLocation>
    <subcellularLocation>
        <location evidence="1">Membrane</location>
        <topology evidence="1">Multi-pass membrane protein</topology>
    </subcellularLocation>
</comment>
<dbReference type="Pfam" id="PF01061">
    <property type="entry name" value="ABC2_membrane"/>
    <property type="match status" value="1"/>
</dbReference>
<keyword evidence="8" id="KW-1185">Reference proteome</keyword>
<comment type="similarity">
    <text evidence="5">Belongs to the ABC-2 integral membrane protein family.</text>
</comment>
<name>A0A372ITT6_9BACT</name>
<dbReference type="InterPro" id="IPR051784">
    <property type="entry name" value="Nod_factor_ABC_transporter"/>
</dbReference>
<accession>A0A372ITT6</accession>
<comment type="caution">
    <text evidence="5">Lacks conserved residue(s) required for the propagation of feature annotation.</text>
</comment>
<dbReference type="GO" id="GO:0043190">
    <property type="term" value="C:ATP-binding cassette (ABC) transporter complex"/>
    <property type="evidence" value="ECO:0007669"/>
    <property type="project" value="InterPro"/>
</dbReference>